<evidence type="ECO:0000313" key="2">
    <source>
        <dbReference type="EMBL" id="MDX3132405.1"/>
    </source>
</evidence>
<organism evidence="2 3">
    <name type="scientific">Streptomyces europaeiscabiei</name>
    <dbReference type="NCBI Taxonomy" id="146819"/>
    <lineage>
        <taxon>Bacteria</taxon>
        <taxon>Bacillati</taxon>
        <taxon>Actinomycetota</taxon>
        <taxon>Actinomycetes</taxon>
        <taxon>Kitasatosporales</taxon>
        <taxon>Streptomycetaceae</taxon>
        <taxon>Streptomyces</taxon>
    </lineage>
</organism>
<reference evidence="2" key="1">
    <citation type="journal article" date="2023" name="Microb. Genom.">
        <title>Mesoterricola silvestris gen. nov., sp. nov., Mesoterricola sediminis sp. nov., Geothrix oryzae sp. nov., Geothrix edaphica sp. nov., Geothrix rubra sp. nov., and Geothrix limicola sp. nov., six novel members of Acidobacteriota isolated from soils.</title>
        <authorList>
            <person name="Weisberg A.J."/>
            <person name="Pearce E."/>
            <person name="Kramer C.G."/>
            <person name="Chang J.H."/>
            <person name="Clarke C.R."/>
        </authorList>
    </citation>
    <scope>NUCLEOTIDE SEQUENCE</scope>
    <source>
        <strain evidence="2">ND06-05F</strain>
    </source>
</reference>
<gene>
    <name evidence="2" type="ORF">PV367_21990</name>
</gene>
<feature type="region of interest" description="Disordered" evidence="1">
    <location>
        <begin position="163"/>
        <end position="185"/>
    </location>
</feature>
<dbReference type="CDD" id="cd00093">
    <property type="entry name" value="HTH_XRE"/>
    <property type="match status" value="1"/>
</dbReference>
<name>A0AAJ2UMT6_9ACTN</name>
<comment type="caution">
    <text evidence="2">The sequence shown here is derived from an EMBL/GenBank/DDBJ whole genome shotgun (WGS) entry which is preliminary data.</text>
</comment>
<evidence type="ECO:0000313" key="3">
    <source>
        <dbReference type="Proteomes" id="UP001273589"/>
    </source>
</evidence>
<sequence>MTSDGNAPAWHGWIRKQFGSDVSPGRRALAVALGDLCRHLRPDFSGQLGNKELTQTEAAKRLRSNPSSLSRFLSGKTVPGPEFIETLFKEACADTGAGAGDAKATGITLDLDDLMHLRQRAVKERRCDRCGDLSEQTAELTSLKHEAATLRTAVTELRAAKAGLQARPAPPPVPPSTGDRRRSRNDVAAARQVAVQAEELGRGGRQDVALTLLRQTAEVLSPVETAVVLLTLRQQRQNRLADNLIHIYGRDQGDRSVMQVALELHEQGADGDAGAILRAAMR</sequence>
<proteinExistence type="predicted"/>
<evidence type="ECO:0000256" key="1">
    <source>
        <dbReference type="SAM" id="MobiDB-lite"/>
    </source>
</evidence>
<dbReference type="Proteomes" id="UP001273589">
    <property type="component" value="Unassembled WGS sequence"/>
</dbReference>
<dbReference type="AlphaFoldDB" id="A0AAJ2UMT6"/>
<dbReference type="InterPro" id="IPR001387">
    <property type="entry name" value="Cro/C1-type_HTH"/>
</dbReference>
<dbReference type="EMBL" id="JARAWN010000140">
    <property type="protein sequence ID" value="MDX3132405.1"/>
    <property type="molecule type" value="Genomic_DNA"/>
</dbReference>
<dbReference type="RefSeq" id="WP_319693528.1">
    <property type="nucleotide sequence ID" value="NZ_JARAWN010000140.1"/>
</dbReference>
<accession>A0AAJ2UMT6</accession>
<protein>
    <submittedName>
        <fullName evidence="2">Helix-turn-helix transcriptional regulator</fullName>
    </submittedName>
</protein>